<evidence type="ECO:0000256" key="5">
    <source>
        <dbReference type="ARBA" id="ARBA00022692"/>
    </source>
</evidence>
<dbReference type="InterPro" id="IPR052306">
    <property type="entry name" value="CYP450_71D"/>
</dbReference>
<comment type="similarity">
    <text evidence="3 13">Belongs to the cytochrome P450 family.</text>
</comment>
<gene>
    <name evidence="14" type="ORF">C2845_PM15G01050</name>
</gene>
<accession>A0A3L6Q9H7</accession>
<evidence type="ECO:0000256" key="3">
    <source>
        <dbReference type="ARBA" id="ARBA00010617"/>
    </source>
</evidence>
<keyword evidence="6 12" id="KW-0479">Metal-binding</keyword>
<dbReference type="SUPFAM" id="SSF48264">
    <property type="entry name" value="Cytochrome P450"/>
    <property type="match status" value="1"/>
</dbReference>
<evidence type="ECO:0000256" key="6">
    <source>
        <dbReference type="ARBA" id="ARBA00022723"/>
    </source>
</evidence>
<proteinExistence type="inferred from homology"/>
<dbReference type="InterPro" id="IPR002401">
    <property type="entry name" value="Cyt_P450_E_grp-I"/>
</dbReference>
<dbReference type="Proteomes" id="UP000275267">
    <property type="component" value="Unassembled WGS sequence"/>
</dbReference>
<comment type="caution">
    <text evidence="14">The sequence shown here is derived from an EMBL/GenBank/DDBJ whole genome shotgun (WGS) entry which is preliminary data.</text>
</comment>
<dbReference type="InterPro" id="IPR036396">
    <property type="entry name" value="Cyt_P450_sf"/>
</dbReference>
<keyword evidence="5" id="KW-0812">Transmembrane</keyword>
<keyword evidence="11" id="KW-0472">Membrane</keyword>
<dbReference type="InterPro" id="IPR001128">
    <property type="entry name" value="Cyt_P450"/>
</dbReference>
<dbReference type="PRINTS" id="PR00385">
    <property type="entry name" value="P450"/>
</dbReference>
<keyword evidence="4 12" id="KW-0349">Heme</keyword>
<keyword evidence="15" id="KW-1185">Reference proteome</keyword>
<feature type="binding site" description="axial binding residue" evidence="12">
    <location>
        <position position="255"/>
    </location>
    <ligand>
        <name>heme</name>
        <dbReference type="ChEBI" id="CHEBI:30413"/>
    </ligand>
    <ligandPart>
        <name>Fe</name>
        <dbReference type="ChEBI" id="CHEBI:18248"/>
    </ligandPart>
</feature>
<dbReference type="GO" id="GO:0016705">
    <property type="term" value="F:oxidoreductase activity, acting on paired donors, with incorporation or reduction of molecular oxygen"/>
    <property type="evidence" value="ECO:0007669"/>
    <property type="project" value="InterPro"/>
</dbReference>
<keyword evidence="10 13" id="KW-0503">Monooxygenase</keyword>
<evidence type="ECO:0000256" key="1">
    <source>
        <dbReference type="ARBA" id="ARBA00001971"/>
    </source>
</evidence>
<dbReference type="GO" id="GO:0005506">
    <property type="term" value="F:iron ion binding"/>
    <property type="evidence" value="ECO:0007669"/>
    <property type="project" value="InterPro"/>
</dbReference>
<dbReference type="PANTHER" id="PTHR47953:SF19">
    <property type="entry name" value="OS06G0641600 PROTEIN"/>
    <property type="match status" value="1"/>
</dbReference>
<comment type="subcellular location">
    <subcellularLocation>
        <location evidence="2">Membrane</location>
        <topology evidence="2">Single-pass membrane protein</topology>
    </subcellularLocation>
</comment>
<dbReference type="EMBL" id="PQIB02000013">
    <property type="protein sequence ID" value="RLM75304.1"/>
    <property type="molecule type" value="Genomic_DNA"/>
</dbReference>
<evidence type="ECO:0000256" key="9">
    <source>
        <dbReference type="ARBA" id="ARBA00023004"/>
    </source>
</evidence>
<organism evidence="14 15">
    <name type="scientific">Panicum miliaceum</name>
    <name type="common">Proso millet</name>
    <name type="synonym">Broomcorn millet</name>
    <dbReference type="NCBI Taxonomy" id="4540"/>
    <lineage>
        <taxon>Eukaryota</taxon>
        <taxon>Viridiplantae</taxon>
        <taxon>Streptophyta</taxon>
        <taxon>Embryophyta</taxon>
        <taxon>Tracheophyta</taxon>
        <taxon>Spermatophyta</taxon>
        <taxon>Magnoliopsida</taxon>
        <taxon>Liliopsida</taxon>
        <taxon>Poales</taxon>
        <taxon>Poaceae</taxon>
        <taxon>PACMAD clade</taxon>
        <taxon>Panicoideae</taxon>
        <taxon>Panicodae</taxon>
        <taxon>Paniceae</taxon>
        <taxon>Panicinae</taxon>
        <taxon>Panicum</taxon>
        <taxon>Panicum sect. Panicum</taxon>
    </lineage>
</organism>
<reference evidence="15" key="1">
    <citation type="journal article" date="2019" name="Nat. Commun.">
        <title>The genome of broomcorn millet.</title>
        <authorList>
            <person name="Zou C."/>
            <person name="Miki D."/>
            <person name="Li D."/>
            <person name="Tang Q."/>
            <person name="Xiao L."/>
            <person name="Rajput S."/>
            <person name="Deng P."/>
            <person name="Jia W."/>
            <person name="Huang R."/>
            <person name="Zhang M."/>
            <person name="Sun Y."/>
            <person name="Hu J."/>
            <person name="Fu X."/>
            <person name="Schnable P.S."/>
            <person name="Li F."/>
            <person name="Zhang H."/>
            <person name="Feng B."/>
            <person name="Zhu X."/>
            <person name="Liu R."/>
            <person name="Schnable J.C."/>
            <person name="Zhu J.-K."/>
            <person name="Zhang H."/>
        </authorList>
    </citation>
    <scope>NUCLEOTIDE SEQUENCE [LARGE SCALE GENOMIC DNA]</scope>
</reference>
<dbReference type="PRINTS" id="PR00463">
    <property type="entry name" value="EP450I"/>
</dbReference>
<evidence type="ECO:0000256" key="13">
    <source>
        <dbReference type="RuleBase" id="RU000461"/>
    </source>
</evidence>
<dbReference type="STRING" id="4540.A0A3L6Q9H7"/>
<dbReference type="Gene3D" id="1.10.630.10">
    <property type="entry name" value="Cytochrome P450"/>
    <property type="match status" value="1"/>
</dbReference>
<keyword evidence="8 13" id="KW-0560">Oxidoreductase</keyword>
<dbReference type="Pfam" id="PF00067">
    <property type="entry name" value="p450"/>
    <property type="match status" value="1"/>
</dbReference>
<evidence type="ECO:0000256" key="10">
    <source>
        <dbReference type="ARBA" id="ARBA00023033"/>
    </source>
</evidence>
<dbReference type="PANTHER" id="PTHR47953">
    <property type="entry name" value="OS08G0105600 PROTEIN"/>
    <property type="match status" value="1"/>
</dbReference>
<keyword evidence="7" id="KW-1133">Transmembrane helix</keyword>
<dbReference type="GO" id="GO:0004497">
    <property type="term" value="F:monooxygenase activity"/>
    <property type="evidence" value="ECO:0007669"/>
    <property type="project" value="UniProtKB-KW"/>
</dbReference>
<dbReference type="AlphaFoldDB" id="A0A3L6Q9H7"/>
<dbReference type="InterPro" id="IPR017972">
    <property type="entry name" value="Cyt_P450_CS"/>
</dbReference>
<protein>
    <submittedName>
        <fullName evidence="14">Uncharacterized protein</fullName>
    </submittedName>
</protein>
<evidence type="ECO:0000256" key="4">
    <source>
        <dbReference type="ARBA" id="ARBA00022617"/>
    </source>
</evidence>
<keyword evidence="9 12" id="KW-0408">Iron</keyword>
<evidence type="ECO:0000313" key="15">
    <source>
        <dbReference type="Proteomes" id="UP000275267"/>
    </source>
</evidence>
<sequence length="318" mass="35601">MFGGKCAEKSDFVIQYDEVSKLVSGFFPVDLFPSSRLVRWLSTGERRLVRSYGRIQQIIADAIESRRAAKNGGACSPDDQEDLLGVLLRLQKEDSLTFPLTSEIIGAVMFDIFGGATTTIGSTLEWAMSELIKKPEAMQRAQQEVREVLGGSRGVVTNTDLVGLGYLRMVIKEVLRLHPPNPLLVPRESREDCEILGYHIPKGTKVLVNAFAISRDPRYWNDPEAFNPERFENSKIDYKGTNFEFTPFGSGRRQCPAIMFSTSTLEIALANLLYHFDWVLPDGQSPELVDMSEKYGMGVSKKMDLHLRAIPYVHSSAA</sequence>
<dbReference type="GO" id="GO:0020037">
    <property type="term" value="F:heme binding"/>
    <property type="evidence" value="ECO:0007669"/>
    <property type="project" value="InterPro"/>
</dbReference>
<evidence type="ECO:0000313" key="14">
    <source>
        <dbReference type="EMBL" id="RLM75304.1"/>
    </source>
</evidence>
<evidence type="ECO:0000256" key="8">
    <source>
        <dbReference type="ARBA" id="ARBA00023002"/>
    </source>
</evidence>
<evidence type="ECO:0000256" key="11">
    <source>
        <dbReference type="ARBA" id="ARBA00023136"/>
    </source>
</evidence>
<dbReference type="OrthoDB" id="1470350at2759"/>
<comment type="cofactor">
    <cofactor evidence="1 12">
        <name>heme</name>
        <dbReference type="ChEBI" id="CHEBI:30413"/>
    </cofactor>
</comment>
<evidence type="ECO:0000256" key="7">
    <source>
        <dbReference type="ARBA" id="ARBA00022989"/>
    </source>
</evidence>
<name>A0A3L6Q9H7_PANMI</name>
<dbReference type="GO" id="GO:0016020">
    <property type="term" value="C:membrane"/>
    <property type="evidence" value="ECO:0007669"/>
    <property type="project" value="UniProtKB-SubCell"/>
</dbReference>
<dbReference type="PROSITE" id="PS00086">
    <property type="entry name" value="CYTOCHROME_P450"/>
    <property type="match status" value="1"/>
</dbReference>
<dbReference type="FunFam" id="1.10.630.10:FF:000126">
    <property type="entry name" value="Predicted protein"/>
    <property type="match status" value="1"/>
</dbReference>
<evidence type="ECO:0000256" key="2">
    <source>
        <dbReference type="ARBA" id="ARBA00004167"/>
    </source>
</evidence>
<evidence type="ECO:0000256" key="12">
    <source>
        <dbReference type="PIRSR" id="PIRSR602401-1"/>
    </source>
</evidence>